<sequence length="259" mass="26901">MGTVCSDKANSESLVPVRALCAVVIKVDVCRTKLELCSQVSRTQLREHGRRAHAPLRPAQAHLGNRRAPQITAGRVSRPPSLWGRRGQPWPASVIPSEAPILHPGVQGTGGPRGPVRDPRLARLPLVGFLWPALCLPGAGGQQDLEGLPGTPTPATNSSPRTKPGAGQTLPGDAGPARNSGFKQATCRVLNAPILNLGRSQQVNLSSTTVLCNPPSSVGTRERAEGLRLVLGIWVSEAVALGGGALGACNPCTGVPIKG</sequence>
<evidence type="ECO:0000313" key="3">
    <source>
        <dbReference type="RefSeq" id="XP_036686565.1"/>
    </source>
</evidence>
<dbReference type="KEGG" id="bmus:118883621"/>
<dbReference type="GeneID" id="118883621"/>
<gene>
    <name evidence="3" type="primary">LOC118883621</name>
</gene>
<reference evidence="3" key="1">
    <citation type="submission" date="2025-08" db="UniProtKB">
        <authorList>
            <consortium name="RefSeq"/>
        </authorList>
    </citation>
    <scope>IDENTIFICATION</scope>
    <source>
        <tissue evidence="3">Epidermis and Blubber</tissue>
    </source>
</reference>
<dbReference type="Proteomes" id="UP000694857">
    <property type="component" value="Chromosome 1"/>
</dbReference>
<organism evidence="2 3">
    <name type="scientific">Balaenoptera musculus</name>
    <name type="common">Blue whale</name>
    <dbReference type="NCBI Taxonomy" id="9771"/>
    <lineage>
        <taxon>Eukaryota</taxon>
        <taxon>Metazoa</taxon>
        <taxon>Chordata</taxon>
        <taxon>Craniata</taxon>
        <taxon>Vertebrata</taxon>
        <taxon>Euteleostomi</taxon>
        <taxon>Mammalia</taxon>
        <taxon>Eutheria</taxon>
        <taxon>Laurasiatheria</taxon>
        <taxon>Artiodactyla</taxon>
        <taxon>Whippomorpha</taxon>
        <taxon>Cetacea</taxon>
        <taxon>Mysticeti</taxon>
        <taxon>Balaenopteridae</taxon>
        <taxon>Balaenoptera</taxon>
    </lineage>
</organism>
<dbReference type="AlphaFoldDB" id="A0A8B8VPL2"/>
<protein>
    <submittedName>
        <fullName evidence="3">Collagen alpha-2(I) chain-like</fullName>
    </submittedName>
</protein>
<accession>A0A8B8VPL2</accession>
<evidence type="ECO:0000313" key="2">
    <source>
        <dbReference type="Proteomes" id="UP000694857"/>
    </source>
</evidence>
<proteinExistence type="predicted"/>
<dbReference type="RefSeq" id="XP_036686565.1">
    <property type="nucleotide sequence ID" value="XM_036830670.1"/>
</dbReference>
<evidence type="ECO:0000256" key="1">
    <source>
        <dbReference type="SAM" id="MobiDB-lite"/>
    </source>
</evidence>
<feature type="region of interest" description="Disordered" evidence="1">
    <location>
        <begin position="142"/>
        <end position="176"/>
    </location>
</feature>
<name>A0A8B8VPL2_BALMU</name>
<keyword evidence="2" id="KW-1185">Reference proteome</keyword>